<name>A0A481YQD5_9VIRU</name>
<organism evidence="1">
    <name type="scientific">Pithovirus LCDPAC02</name>
    <dbReference type="NCBI Taxonomy" id="2506601"/>
    <lineage>
        <taxon>Viruses</taxon>
        <taxon>Pithoviruses</taxon>
    </lineage>
</organism>
<accession>A0A481YQD5</accession>
<gene>
    <name evidence="1" type="ORF">LCDPAC02_03790</name>
</gene>
<protein>
    <submittedName>
        <fullName evidence="1">Uncharacterized protein</fullName>
    </submittedName>
</protein>
<dbReference type="EMBL" id="MK500306">
    <property type="protein sequence ID" value="QBK85180.1"/>
    <property type="molecule type" value="Genomic_DNA"/>
</dbReference>
<evidence type="ECO:0000313" key="1">
    <source>
        <dbReference type="EMBL" id="QBK85180.1"/>
    </source>
</evidence>
<sequence length="77" mass="9165">MSKRKVEYGPKYTSKNVSFEGDVPDFMKNFVLNSVQNEEKDELDQYVIERMTYDTEKLLEDETMDDLKIGYEINIEK</sequence>
<proteinExistence type="predicted"/>
<reference evidence="1" key="1">
    <citation type="journal article" date="2019" name="MBio">
        <title>Virus Genomes from Deep Sea Sediments Expand the Ocean Megavirome and Support Independent Origins of Viral Gigantism.</title>
        <authorList>
            <person name="Backstrom D."/>
            <person name="Yutin N."/>
            <person name="Jorgensen S.L."/>
            <person name="Dharamshi J."/>
            <person name="Homa F."/>
            <person name="Zaremba-Niedwiedzka K."/>
            <person name="Spang A."/>
            <person name="Wolf Y.I."/>
            <person name="Koonin E.V."/>
            <person name="Ettema T.J."/>
        </authorList>
    </citation>
    <scope>NUCLEOTIDE SEQUENCE</scope>
</reference>